<dbReference type="InterPro" id="IPR002347">
    <property type="entry name" value="SDR_fam"/>
</dbReference>
<dbReference type="PRINTS" id="PR00080">
    <property type="entry name" value="SDRFAMILY"/>
</dbReference>
<evidence type="ECO:0000313" key="4">
    <source>
        <dbReference type="Proteomes" id="UP000024635"/>
    </source>
</evidence>
<dbReference type="PANTHER" id="PTHR44147:SF2">
    <property type="entry name" value="DEHYDROGENASE_REDUCTASE SDR FAMILY MEMBER 1"/>
    <property type="match status" value="1"/>
</dbReference>
<name>A0A016U7U7_9BILA</name>
<comment type="similarity">
    <text evidence="2">Belongs to the short-chain dehydrogenases/reductases (SDR) family.</text>
</comment>
<sequence>MHGRRGADEQTRGGCRRQVFLGTIVYFWCAVSDGIQSSFCLYSSNFLLISAMALTGQIAIVTGASRGIGRGIALQLGQAGATVYVTGRKPAESDAASENYLPSLEKTAKEITERGGKGIAAYVDHSNMEEVKQFFERIERDHNGQLDILVNNAYSAVKTIMETADKPFYECRPEIWDDINNVGLRNHYFCSVYASRMMVNNGSGLIVNISSAGGLRYLFNVPYGVGKQALDRMSADMAVELKPKNVCVVSIWPGAVRTELITNMLDSQKAGGKTNERIDIFKDGETTEYPGKAVVALASDDRRMEKTGRTLITADIGSEYGFRDIDGRDPPNLRSLSFLLSHSGYTQAAQWVPLWVKVPGWFLWGASSRL</sequence>
<reference evidence="4" key="1">
    <citation type="journal article" date="2015" name="Nat. Genet.">
        <title>The genome and transcriptome of the zoonotic hookworm Ancylostoma ceylanicum identify infection-specific gene families.</title>
        <authorList>
            <person name="Schwarz E.M."/>
            <person name="Hu Y."/>
            <person name="Antoshechkin I."/>
            <person name="Miller M.M."/>
            <person name="Sternberg P.W."/>
            <person name="Aroian R.V."/>
        </authorList>
    </citation>
    <scope>NUCLEOTIDE SEQUENCE</scope>
    <source>
        <strain evidence="4">HY135</strain>
    </source>
</reference>
<dbReference type="SUPFAM" id="SSF51735">
    <property type="entry name" value="NAD(P)-binding Rossmann-fold domains"/>
    <property type="match status" value="1"/>
</dbReference>
<dbReference type="PRINTS" id="PR00081">
    <property type="entry name" value="GDHRDH"/>
</dbReference>
<dbReference type="InterPro" id="IPR020904">
    <property type="entry name" value="Sc_DH/Rdtase_CS"/>
</dbReference>
<dbReference type="InterPro" id="IPR036291">
    <property type="entry name" value="NAD(P)-bd_dom_sf"/>
</dbReference>
<dbReference type="STRING" id="53326.A0A016U7U7"/>
<dbReference type="EMBL" id="JARK01001387">
    <property type="protein sequence ID" value="EYC11250.1"/>
    <property type="molecule type" value="Genomic_DNA"/>
</dbReference>
<evidence type="ECO:0008006" key="5">
    <source>
        <dbReference type="Google" id="ProtNLM"/>
    </source>
</evidence>
<gene>
    <name evidence="3" type="primary">Acey_s0051.g2099</name>
    <name evidence="3" type="synonym">Acey-dhs-9</name>
    <name evidence="3" type="ORF">Y032_0051g2099</name>
</gene>
<organism evidence="3 4">
    <name type="scientific">Ancylostoma ceylanicum</name>
    <dbReference type="NCBI Taxonomy" id="53326"/>
    <lineage>
        <taxon>Eukaryota</taxon>
        <taxon>Metazoa</taxon>
        <taxon>Ecdysozoa</taxon>
        <taxon>Nematoda</taxon>
        <taxon>Chromadorea</taxon>
        <taxon>Rhabditida</taxon>
        <taxon>Rhabditina</taxon>
        <taxon>Rhabditomorpha</taxon>
        <taxon>Strongyloidea</taxon>
        <taxon>Ancylostomatidae</taxon>
        <taxon>Ancylostomatinae</taxon>
        <taxon>Ancylostoma</taxon>
    </lineage>
</organism>
<keyword evidence="4" id="KW-1185">Reference proteome</keyword>
<evidence type="ECO:0000256" key="1">
    <source>
        <dbReference type="ARBA" id="ARBA00023002"/>
    </source>
</evidence>
<dbReference type="GO" id="GO:0016491">
    <property type="term" value="F:oxidoreductase activity"/>
    <property type="evidence" value="ECO:0007669"/>
    <property type="project" value="UniProtKB-KW"/>
</dbReference>
<dbReference type="OrthoDB" id="1933717at2759"/>
<dbReference type="PANTHER" id="PTHR44147">
    <property type="entry name" value="DEHYDROGENASE/REDUCTASE SDR FAMILY MEMBER 1"/>
    <property type="match status" value="1"/>
</dbReference>
<accession>A0A016U7U7</accession>
<protein>
    <recommendedName>
        <fullName evidence="5">Oxidoreductase, short chain dehydrogenase/reductase family protein</fullName>
    </recommendedName>
</protein>
<evidence type="ECO:0000313" key="3">
    <source>
        <dbReference type="EMBL" id="EYC11250.1"/>
    </source>
</evidence>
<dbReference type="CDD" id="cd09763">
    <property type="entry name" value="DHRS1-like_SDR_c"/>
    <property type="match status" value="1"/>
</dbReference>
<proteinExistence type="inferred from homology"/>
<dbReference type="AlphaFoldDB" id="A0A016U7U7"/>
<dbReference type="Gene3D" id="3.40.50.720">
    <property type="entry name" value="NAD(P)-binding Rossmann-like Domain"/>
    <property type="match status" value="1"/>
</dbReference>
<comment type="caution">
    <text evidence="3">The sequence shown here is derived from an EMBL/GenBank/DDBJ whole genome shotgun (WGS) entry which is preliminary data.</text>
</comment>
<dbReference type="Proteomes" id="UP000024635">
    <property type="component" value="Unassembled WGS sequence"/>
</dbReference>
<dbReference type="Pfam" id="PF00106">
    <property type="entry name" value="adh_short"/>
    <property type="match status" value="1"/>
</dbReference>
<keyword evidence="1" id="KW-0560">Oxidoreductase</keyword>
<evidence type="ECO:0000256" key="2">
    <source>
        <dbReference type="RuleBase" id="RU000363"/>
    </source>
</evidence>
<dbReference type="PROSITE" id="PS00061">
    <property type="entry name" value="ADH_SHORT"/>
    <property type="match status" value="1"/>
</dbReference>